<dbReference type="EMBL" id="KL660812">
    <property type="protein sequence ID" value="KFA62149.1"/>
    <property type="molecule type" value="Genomic_DNA"/>
</dbReference>
<evidence type="ECO:0000313" key="4">
    <source>
        <dbReference type="Proteomes" id="UP000028524"/>
    </source>
</evidence>
<dbReference type="InterPro" id="IPR019315">
    <property type="entry name" value="MMTA2_N"/>
</dbReference>
<feature type="region of interest" description="Disordered" evidence="1">
    <location>
        <begin position="94"/>
        <end position="133"/>
    </location>
</feature>
<feature type="compositionally biased region" description="Polar residues" evidence="1">
    <location>
        <begin position="100"/>
        <end position="109"/>
    </location>
</feature>
<proteinExistence type="predicted"/>
<protein>
    <recommendedName>
        <fullName evidence="2">Multiple myeloma tumor-associated protein 2-like N-terminal domain-containing protein</fullName>
    </recommendedName>
</protein>
<dbReference type="Pfam" id="PF10159">
    <property type="entry name" value="MMtag"/>
    <property type="match status" value="1"/>
</dbReference>
<evidence type="ECO:0000313" key="3">
    <source>
        <dbReference type="EMBL" id="KFA62149.1"/>
    </source>
</evidence>
<feature type="compositionally biased region" description="Basic and acidic residues" evidence="1">
    <location>
        <begin position="202"/>
        <end position="213"/>
    </location>
</feature>
<feature type="region of interest" description="Disordered" evidence="1">
    <location>
        <begin position="183"/>
        <end position="213"/>
    </location>
</feature>
<keyword evidence="4" id="KW-1185">Reference proteome</keyword>
<feature type="region of interest" description="Disordered" evidence="1">
    <location>
        <begin position="56"/>
        <end position="76"/>
    </location>
</feature>
<sequence length="213" mass="22468">MDLVASIRKSGSRGGVNFSWDDVASSQHRENYLGHSLKAPVGRWQKGRDLNWYAKSESTAANANETDEERQARERAEEIRKIKEAEEDAIARQLGLPIPQRNTTGSNTIEVGPQRQLGPASKPSTEEPSEGADLVTAEDTAETGSMATAISADIVAGSGVEIDAGGKSGVLAATGPEVRMTSDVKNVEGRGAGNAVDLDPETGGKQDHADKTA</sequence>
<organism evidence="3 4">
    <name type="scientific">Stachybotrys chlorohalonatus (strain IBT 40285)</name>
    <dbReference type="NCBI Taxonomy" id="1283841"/>
    <lineage>
        <taxon>Eukaryota</taxon>
        <taxon>Fungi</taxon>
        <taxon>Dikarya</taxon>
        <taxon>Ascomycota</taxon>
        <taxon>Pezizomycotina</taxon>
        <taxon>Sordariomycetes</taxon>
        <taxon>Hypocreomycetidae</taxon>
        <taxon>Hypocreales</taxon>
        <taxon>Stachybotryaceae</taxon>
        <taxon>Stachybotrys</taxon>
    </lineage>
</organism>
<dbReference type="PANTHER" id="PTHR14580:SF0">
    <property type="entry name" value="MULTIPLE MYELOMA TUMOR-ASSOCIATED PROTEIN 2"/>
    <property type="match status" value="1"/>
</dbReference>
<accession>A0A084QDW4</accession>
<feature type="domain" description="Multiple myeloma tumor-associated protein 2-like N-terminal" evidence="2">
    <location>
        <begin position="11"/>
        <end position="95"/>
    </location>
</feature>
<dbReference type="PANTHER" id="PTHR14580">
    <property type="entry name" value="MULTIPLE MYELOMA TUMOR-ASSOCIATED PROTEIN 2 FAMILY MEMBER"/>
    <property type="match status" value="1"/>
</dbReference>
<dbReference type="InterPro" id="IPR039207">
    <property type="entry name" value="MMTAG2-like"/>
</dbReference>
<dbReference type="HOGENOM" id="CLU_061193_4_1_1"/>
<dbReference type="AlphaFoldDB" id="A0A084QDW4"/>
<dbReference type="OrthoDB" id="5390672at2759"/>
<gene>
    <name evidence="3" type="ORF">S40285_01702</name>
</gene>
<name>A0A084QDW4_STAC4</name>
<dbReference type="STRING" id="1283841.A0A084QDW4"/>
<dbReference type="Proteomes" id="UP000028524">
    <property type="component" value="Unassembled WGS sequence"/>
</dbReference>
<evidence type="ECO:0000259" key="2">
    <source>
        <dbReference type="Pfam" id="PF10159"/>
    </source>
</evidence>
<evidence type="ECO:0000256" key="1">
    <source>
        <dbReference type="SAM" id="MobiDB-lite"/>
    </source>
</evidence>
<reference evidence="3 4" key="1">
    <citation type="journal article" date="2014" name="BMC Genomics">
        <title>Comparative genome sequencing reveals chemotype-specific gene clusters in the toxigenic black mold Stachybotrys.</title>
        <authorList>
            <person name="Semeiks J."/>
            <person name="Borek D."/>
            <person name="Otwinowski Z."/>
            <person name="Grishin N.V."/>
        </authorList>
    </citation>
    <scope>NUCLEOTIDE SEQUENCE [LARGE SCALE GENOMIC DNA]</scope>
    <source>
        <strain evidence="3 4">IBT 40285</strain>
    </source>
</reference>
<dbReference type="InParanoid" id="A0A084QDW4"/>